<name>A0ABV7GSH6_9RHOB</name>
<dbReference type="InterPro" id="IPR036388">
    <property type="entry name" value="WH-like_DNA-bd_sf"/>
</dbReference>
<dbReference type="Proteomes" id="UP001595632">
    <property type="component" value="Unassembled WGS sequence"/>
</dbReference>
<evidence type="ECO:0000313" key="6">
    <source>
        <dbReference type="EMBL" id="MFC3144604.1"/>
    </source>
</evidence>
<organism evidence="6 7">
    <name type="scientific">Psychromarinibacter halotolerans</name>
    <dbReference type="NCBI Taxonomy" id="1775175"/>
    <lineage>
        <taxon>Bacteria</taxon>
        <taxon>Pseudomonadati</taxon>
        <taxon>Pseudomonadota</taxon>
        <taxon>Alphaproteobacteria</taxon>
        <taxon>Rhodobacterales</taxon>
        <taxon>Paracoccaceae</taxon>
        <taxon>Psychromarinibacter</taxon>
    </lineage>
</organism>
<dbReference type="PANTHER" id="PTHR30419">
    <property type="entry name" value="HTH-TYPE TRANSCRIPTIONAL REGULATOR YBHD"/>
    <property type="match status" value="1"/>
</dbReference>
<keyword evidence="3" id="KW-0238">DNA-binding</keyword>
<evidence type="ECO:0000256" key="4">
    <source>
        <dbReference type="ARBA" id="ARBA00023163"/>
    </source>
</evidence>
<comment type="similarity">
    <text evidence="1">Belongs to the LysR transcriptional regulatory family.</text>
</comment>
<dbReference type="InterPro" id="IPR000847">
    <property type="entry name" value="LysR_HTH_N"/>
</dbReference>
<keyword evidence="7" id="KW-1185">Reference proteome</keyword>
<dbReference type="Pfam" id="PF00126">
    <property type="entry name" value="HTH_1"/>
    <property type="match status" value="1"/>
</dbReference>
<comment type="caution">
    <text evidence="6">The sequence shown here is derived from an EMBL/GenBank/DDBJ whole genome shotgun (WGS) entry which is preliminary data.</text>
</comment>
<sequence length="308" mass="33385">MSAISKEIRSFLVVSEAASIREAAHRLNISAPALSRQMQILERSYGTRLLVRTAGGVSLTPEGALLRAEAQRWVDADAAFVQRLHRGDSGSRKLLRLGAMEGLVTPVVPALVQRLERHLGPVELDLVVGSNPLLHEKSEASELDVVLAYNLPRLAHLSIVDGFDYELGVCHAPDLGIEGSGPLTMQEALQWPLCLPSAALSMHTRLMAEILSVRVNPKVALNTNSIGTILSFLRDGHGIAFLPWPDVSQDVEAGRLAFRPIRSRRMTERLSLALCRGNALGDATGRVLDEIRAVIAGLEQAGPRPPYA</sequence>
<dbReference type="PROSITE" id="PS50931">
    <property type="entry name" value="HTH_LYSR"/>
    <property type="match status" value="1"/>
</dbReference>
<reference evidence="7" key="1">
    <citation type="journal article" date="2019" name="Int. J. Syst. Evol. Microbiol.">
        <title>The Global Catalogue of Microorganisms (GCM) 10K type strain sequencing project: providing services to taxonomists for standard genome sequencing and annotation.</title>
        <authorList>
            <consortium name="The Broad Institute Genomics Platform"/>
            <consortium name="The Broad Institute Genome Sequencing Center for Infectious Disease"/>
            <person name="Wu L."/>
            <person name="Ma J."/>
        </authorList>
    </citation>
    <scope>NUCLEOTIDE SEQUENCE [LARGE SCALE GENOMIC DNA]</scope>
    <source>
        <strain evidence="7">KCTC 52366</strain>
    </source>
</reference>
<dbReference type="CDD" id="cd05466">
    <property type="entry name" value="PBP2_LTTR_substrate"/>
    <property type="match status" value="1"/>
</dbReference>
<dbReference type="InterPro" id="IPR050950">
    <property type="entry name" value="HTH-type_LysR_regulators"/>
</dbReference>
<dbReference type="InterPro" id="IPR005119">
    <property type="entry name" value="LysR_subst-bd"/>
</dbReference>
<dbReference type="PANTHER" id="PTHR30419:SF8">
    <property type="entry name" value="NITROGEN ASSIMILATION TRANSCRIPTIONAL ACTIVATOR-RELATED"/>
    <property type="match status" value="1"/>
</dbReference>
<evidence type="ECO:0000313" key="7">
    <source>
        <dbReference type="Proteomes" id="UP001595632"/>
    </source>
</evidence>
<proteinExistence type="inferred from homology"/>
<dbReference type="EMBL" id="JBHRTB010000010">
    <property type="protein sequence ID" value="MFC3144604.1"/>
    <property type="molecule type" value="Genomic_DNA"/>
</dbReference>
<dbReference type="Gene3D" id="3.40.190.290">
    <property type="match status" value="1"/>
</dbReference>
<dbReference type="Pfam" id="PF03466">
    <property type="entry name" value="LysR_substrate"/>
    <property type="match status" value="1"/>
</dbReference>
<evidence type="ECO:0000256" key="2">
    <source>
        <dbReference type="ARBA" id="ARBA00023015"/>
    </source>
</evidence>
<keyword evidence="2" id="KW-0805">Transcription regulation</keyword>
<evidence type="ECO:0000259" key="5">
    <source>
        <dbReference type="PROSITE" id="PS50931"/>
    </source>
</evidence>
<dbReference type="Gene3D" id="1.10.10.10">
    <property type="entry name" value="Winged helix-like DNA-binding domain superfamily/Winged helix DNA-binding domain"/>
    <property type="match status" value="1"/>
</dbReference>
<dbReference type="SUPFAM" id="SSF46785">
    <property type="entry name" value="Winged helix' DNA-binding domain"/>
    <property type="match status" value="1"/>
</dbReference>
<dbReference type="InterPro" id="IPR036390">
    <property type="entry name" value="WH_DNA-bd_sf"/>
</dbReference>
<keyword evidence="4" id="KW-0804">Transcription</keyword>
<evidence type="ECO:0000256" key="3">
    <source>
        <dbReference type="ARBA" id="ARBA00023125"/>
    </source>
</evidence>
<dbReference type="RefSeq" id="WP_275633695.1">
    <property type="nucleotide sequence ID" value="NZ_JARGYD010000006.1"/>
</dbReference>
<accession>A0ABV7GSH6</accession>
<feature type="domain" description="HTH lysR-type" evidence="5">
    <location>
        <begin position="1"/>
        <end position="60"/>
    </location>
</feature>
<evidence type="ECO:0000256" key="1">
    <source>
        <dbReference type="ARBA" id="ARBA00009437"/>
    </source>
</evidence>
<gene>
    <name evidence="6" type="ORF">ACFOGP_17910</name>
</gene>
<protein>
    <submittedName>
        <fullName evidence="6">LysR family transcriptional regulator</fullName>
    </submittedName>
</protein>
<dbReference type="SUPFAM" id="SSF53850">
    <property type="entry name" value="Periplasmic binding protein-like II"/>
    <property type="match status" value="1"/>
</dbReference>